<proteinExistence type="predicted"/>
<reference evidence="2 3" key="2">
    <citation type="journal article" date="2019" name="G3 (Bethesda)">
        <title>Hybrid Assembly of the Genome of the Entomopathogenic Nematode Steinernema carpocapsae Identifies the X-Chromosome.</title>
        <authorList>
            <person name="Serra L."/>
            <person name="Macchietto M."/>
            <person name="Macias-Munoz A."/>
            <person name="McGill C.J."/>
            <person name="Rodriguez I.M."/>
            <person name="Rodriguez B."/>
            <person name="Murad R."/>
            <person name="Mortazavi A."/>
        </authorList>
    </citation>
    <scope>NUCLEOTIDE SEQUENCE [LARGE SCALE GENOMIC DNA]</scope>
    <source>
        <strain evidence="2 3">ALL</strain>
    </source>
</reference>
<evidence type="ECO:0000256" key="1">
    <source>
        <dbReference type="SAM" id="MobiDB-lite"/>
    </source>
</evidence>
<accession>A0A4V6I6Z9</accession>
<reference evidence="2 3" key="1">
    <citation type="journal article" date="2015" name="Genome Biol.">
        <title>Comparative genomics of Steinernema reveals deeply conserved gene regulatory networks.</title>
        <authorList>
            <person name="Dillman A.R."/>
            <person name="Macchietto M."/>
            <person name="Porter C.F."/>
            <person name="Rogers A."/>
            <person name="Williams B."/>
            <person name="Antoshechkin I."/>
            <person name="Lee M.M."/>
            <person name="Goodwin Z."/>
            <person name="Lu X."/>
            <person name="Lewis E.E."/>
            <person name="Goodrich-Blair H."/>
            <person name="Stock S.P."/>
            <person name="Adams B.J."/>
            <person name="Sternberg P.W."/>
            <person name="Mortazavi A."/>
        </authorList>
    </citation>
    <scope>NUCLEOTIDE SEQUENCE [LARGE SCALE GENOMIC DNA]</scope>
    <source>
        <strain evidence="2 3">ALL</strain>
    </source>
</reference>
<evidence type="ECO:0000313" key="3">
    <source>
        <dbReference type="Proteomes" id="UP000298663"/>
    </source>
</evidence>
<keyword evidence="3" id="KW-1185">Reference proteome</keyword>
<feature type="region of interest" description="Disordered" evidence="1">
    <location>
        <begin position="15"/>
        <end position="37"/>
    </location>
</feature>
<dbReference type="AlphaFoldDB" id="A0A4V6I6Z9"/>
<dbReference type="Proteomes" id="UP000298663">
    <property type="component" value="Chromosome X"/>
</dbReference>
<gene>
    <name evidence="2" type="ORF">L596_000068</name>
</gene>
<name>A0A4V6I6Z9_STECR</name>
<feature type="region of interest" description="Disordered" evidence="1">
    <location>
        <begin position="77"/>
        <end position="106"/>
    </location>
</feature>
<feature type="compositionally biased region" description="Polar residues" evidence="1">
    <location>
        <begin position="86"/>
        <end position="106"/>
    </location>
</feature>
<organism evidence="2 3">
    <name type="scientific">Steinernema carpocapsae</name>
    <name type="common">Entomopathogenic nematode</name>
    <dbReference type="NCBI Taxonomy" id="34508"/>
    <lineage>
        <taxon>Eukaryota</taxon>
        <taxon>Metazoa</taxon>
        <taxon>Ecdysozoa</taxon>
        <taxon>Nematoda</taxon>
        <taxon>Chromadorea</taxon>
        <taxon>Rhabditida</taxon>
        <taxon>Tylenchina</taxon>
        <taxon>Panagrolaimomorpha</taxon>
        <taxon>Strongyloidoidea</taxon>
        <taxon>Steinernematidae</taxon>
        <taxon>Steinernema</taxon>
    </lineage>
</organism>
<dbReference type="EMBL" id="CM016762">
    <property type="protein sequence ID" value="TMS32193.1"/>
    <property type="molecule type" value="Genomic_DNA"/>
</dbReference>
<dbReference type="EMBL" id="AZBU02000001">
    <property type="protein sequence ID" value="TMS32193.1"/>
    <property type="molecule type" value="Genomic_DNA"/>
</dbReference>
<comment type="caution">
    <text evidence="2">The sequence shown here is derived from an EMBL/GenBank/DDBJ whole genome shotgun (WGS) entry which is preliminary data.</text>
</comment>
<evidence type="ECO:0000313" key="2">
    <source>
        <dbReference type="EMBL" id="TMS32193.1"/>
    </source>
</evidence>
<sequence>MYRVRDFESSGCELTGNALETRPTKGQGDDVSDQISDSGCRSWRFSLKLFLLRRRVSECSCPLANCKTFERTSSSSDYWRTRREGSTNPTEESLPASTTATVLTDQ</sequence>
<protein>
    <submittedName>
        <fullName evidence="2">Uncharacterized protein</fullName>
    </submittedName>
</protein>